<evidence type="ECO:0000313" key="3">
    <source>
        <dbReference type="EMBL" id="ODR99909.1"/>
    </source>
</evidence>
<name>A0A1E3W2E3_9HYPH</name>
<dbReference type="GO" id="GO:0016020">
    <property type="term" value="C:membrane"/>
    <property type="evidence" value="ECO:0007669"/>
    <property type="project" value="InterPro"/>
</dbReference>
<dbReference type="STRING" id="1774968.AUC68_01945"/>
<dbReference type="Proteomes" id="UP000094501">
    <property type="component" value="Unassembled WGS sequence"/>
</dbReference>
<keyword evidence="4" id="KW-1185">Reference proteome</keyword>
<dbReference type="InterPro" id="IPR007049">
    <property type="entry name" value="Carb-sel_porin_OprB"/>
</dbReference>
<dbReference type="InterPro" id="IPR038673">
    <property type="entry name" value="OprB_sf"/>
</dbReference>
<dbReference type="PANTHER" id="PTHR37944:SF1">
    <property type="entry name" value="PORIN B"/>
    <property type="match status" value="1"/>
</dbReference>
<accession>A0A1E3W2E3</accession>
<dbReference type="GO" id="GO:0015288">
    <property type="term" value="F:porin activity"/>
    <property type="evidence" value="ECO:0007669"/>
    <property type="project" value="InterPro"/>
</dbReference>
<evidence type="ECO:0000256" key="2">
    <source>
        <dbReference type="RuleBase" id="RU363072"/>
    </source>
</evidence>
<dbReference type="EMBL" id="LPWG01000010">
    <property type="protein sequence ID" value="ODR99909.1"/>
    <property type="molecule type" value="Genomic_DNA"/>
</dbReference>
<reference evidence="3 4" key="1">
    <citation type="journal article" date="2016" name="Environ. Microbiol.">
        <title>New Methyloceanibacter diversity from North Sea sediments includes methanotroph containing solely the soluble methane monooxygenase.</title>
        <authorList>
            <person name="Vekeman B."/>
            <person name="Kerckhof F.M."/>
            <person name="Cremers G."/>
            <person name="de Vos P."/>
            <person name="Vandamme P."/>
            <person name="Boon N."/>
            <person name="Op den Camp H.J."/>
            <person name="Heylen K."/>
        </authorList>
    </citation>
    <scope>NUCLEOTIDE SEQUENCE [LARGE SCALE GENOMIC DNA]</scope>
    <source>
        <strain evidence="3 4">R-67174</strain>
    </source>
</reference>
<dbReference type="Pfam" id="PF04966">
    <property type="entry name" value="OprB"/>
    <property type="match status" value="1"/>
</dbReference>
<dbReference type="PANTHER" id="PTHR37944">
    <property type="entry name" value="PORIN B"/>
    <property type="match status" value="1"/>
</dbReference>
<dbReference type="Gene3D" id="2.40.160.180">
    <property type="entry name" value="Carbohydrate-selective porin OprB"/>
    <property type="match status" value="1"/>
</dbReference>
<proteinExistence type="inferred from homology"/>
<dbReference type="GO" id="GO:0008643">
    <property type="term" value="P:carbohydrate transport"/>
    <property type="evidence" value="ECO:0007669"/>
    <property type="project" value="InterPro"/>
</dbReference>
<evidence type="ECO:0000313" key="4">
    <source>
        <dbReference type="Proteomes" id="UP000094501"/>
    </source>
</evidence>
<comment type="caution">
    <text evidence="3">The sequence shown here is derived from an EMBL/GenBank/DDBJ whole genome shotgun (WGS) entry which is preliminary data.</text>
</comment>
<dbReference type="AlphaFoldDB" id="A0A1E3W2E3"/>
<dbReference type="RefSeq" id="WP_069436748.1">
    <property type="nucleotide sequence ID" value="NZ_LPWG01000010.1"/>
</dbReference>
<sequence length="272" mass="28862">MSDTFKSTGAVRAHSSSNLARGLRAALMGIAALVALPAAASANCEVPVERLDPFVEANGRMALTDRVTGGTYAALNQVGIDVGGAYVAEPFYNWGGIDEGGEYQGVLELYVNADMKRLGLWDGLCFHANGFQIHGNSITGANIGALMPVTSFEANDATRLFEIWFEQFLFNDTVSVKVGQLAADEEFFAADGGGYFINGTWGWAPIAAENNPGGGPAYPLATPGVRVAVTPTEQTSLMIGIYNAIRRRIARPTIHKSVIPTAWISVSGTIRS</sequence>
<protein>
    <submittedName>
        <fullName evidence="3">Uncharacterized protein</fullName>
    </submittedName>
</protein>
<comment type="similarity">
    <text evidence="1 2">Belongs to the OprB family.</text>
</comment>
<gene>
    <name evidence="3" type="ORF">AUC68_01945</name>
</gene>
<dbReference type="OrthoDB" id="177316at2"/>
<dbReference type="InterPro" id="IPR052932">
    <property type="entry name" value="OprB_Porin"/>
</dbReference>
<organism evidence="3 4">
    <name type="scientific">Methyloceanibacter methanicus</name>
    <dbReference type="NCBI Taxonomy" id="1774968"/>
    <lineage>
        <taxon>Bacteria</taxon>
        <taxon>Pseudomonadati</taxon>
        <taxon>Pseudomonadota</taxon>
        <taxon>Alphaproteobacteria</taxon>
        <taxon>Hyphomicrobiales</taxon>
        <taxon>Hyphomicrobiaceae</taxon>
        <taxon>Methyloceanibacter</taxon>
    </lineage>
</organism>
<evidence type="ECO:0000256" key="1">
    <source>
        <dbReference type="ARBA" id="ARBA00008769"/>
    </source>
</evidence>